<evidence type="ECO:0000256" key="4">
    <source>
        <dbReference type="ARBA" id="ARBA00022777"/>
    </source>
</evidence>
<dbReference type="EC" id="2.7.13.3" evidence="2"/>
<dbReference type="SUPFAM" id="SSF52540">
    <property type="entry name" value="P-loop containing nucleoside triphosphate hydrolases"/>
    <property type="match status" value="1"/>
</dbReference>
<dbReference type="PANTHER" id="PTHR43642:SF1">
    <property type="entry name" value="HYBRID SIGNAL TRANSDUCTION HISTIDINE KINASE G"/>
    <property type="match status" value="1"/>
</dbReference>
<keyword evidence="9" id="KW-0723">Serine/threonine-protein kinase</keyword>
<dbReference type="SUPFAM" id="SSF56112">
    <property type="entry name" value="Protein kinase-like (PK-like)"/>
    <property type="match status" value="1"/>
</dbReference>
<dbReference type="InterPro" id="IPR000719">
    <property type="entry name" value="Prot_kinase_dom"/>
</dbReference>
<evidence type="ECO:0000256" key="5">
    <source>
        <dbReference type="ARBA" id="ARBA00023012"/>
    </source>
</evidence>
<dbReference type="Pfam" id="PF00069">
    <property type="entry name" value="Pkinase"/>
    <property type="match status" value="1"/>
</dbReference>
<dbReference type="STRING" id="1479485.DA73_0230060"/>
<reference evidence="8" key="2">
    <citation type="submission" date="2019-11" db="EMBL/GenBank/DDBJ databases">
        <title>Improved Assembly of Tolypothrix boutellei genome.</title>
        <authorList>
            <person name="Sarangi A.N."/>
            <person name="Mukherjee M."/>
            <person name="Ghosh S."/>
            <person name="Singh D."/>
            <person name="Das A."/>
            <person name="Kant S."/>
            <person name="Prusty A."/>
            <person name="Tripathy S."/>
        </authorList>
    </citation>
    <scope>NUCLEOTIDE SEQUENCE</scope>
    <source>
        <strain evidence="8">VB521301</strain>
    </source>
</reference>
<sequence>MTSLARQFPNISGYTLVEQLYLGSRTAVYRGVQKSQQCPVVIKTLRHDYPSFNELVQFRNQYAIAKSLDIPGIVQPMSLEPYANGYALVMADIGGISLRHYIQASPLSIEQFWPIALQIVDVLHQLYQQRIIHKDIKPANILIQPQTRQIKLIDFSIASLLPRETQEIQNRNVLEGTLAYISPEQTGRMNRGIDYRSDFYSLGITFFELLAGKLPFQADEPMEMVHAHLAKQPPSVCDLNPDLPIMLGEIISKLMAKNAEDRYQSALGLKHDLMKCQEEYRVAGKHTWFKLGQRDISDRFLIPEKLYGREQEVQTLLDAFGRVANGASELMLVAGFSGIGKTAVVNEVHKPIVRWHGYFIKGKFDQFNRNLPFSAFVQAFRDLMDQLLSSDDKQLQEWKAKILAAVGDNGQVLIEMIPELEQVIGQQPPVPELSGSAAQNRFNLLFQKFITEFAKPEHPLVIFLDDLQWADSASLNLLKLLLTERDTYGGKQRGYLFIIGAYRDNEVFPTHPLMLMLDEIKKAQTPIHALTLEPLSQTDVTQLTADTLSCSVELAQPLTELLYQKTKGNPFFLTQFLKALHEDGYISFDFHLGHWQCDLVTVKLLALTDDVVEFMALQLQKLPAATQTVLKLAACIGAQFDLATLAIVNERSPEDTAIDLWKALQEGVILPITEVYKFYQPSELKVAEVNSLTTFNCSYRFLHDRVQQAAYSLIPDERKQTTHYQIGQLLLQQVSSAAREERIFEIVNQLNYGTTLVEEQQERDELAQLNLTACRKARLATAYQAAREYATVGLKLLGTDAWHRQYEMTLSLHDLAAEVAFLVGDFEQMDWWIEAVIHFAKTPLEQVQVYQVRIQALVARNQFLEAIAIGQSVFQMLGVNLPDSPTLEDIRPIKLEIDALIEGRSIESFIHLPKMTDPQQLAIMQNAARLTPVCYMTGSMLYFLIVALQAKLSIQFGNSPVSAYCYAGYAFQLRTLWGEMTKVPQFGQLGYQLASEPDAKNILPATALLMGGYVGHWTTHLQETLPILQEGYQAGLETGNLEFLGYDAQLFCLNAYWCGQPLAELEPQIHAYYQQLCDLHQFTAANCVLAYWQAALILLGQSENEIPLRQNSYEEKILAEAKVSNDFYRLCYFYLYRFTLNYWLEDFAKAEHDAAQTRQYLAGGMGNIVEPILYFYDSLTVLATPPESMSESEPRWQRLQENQAKLKEWAHYAPMNYLHKYHLVEAQKHQLLNCKTQALELYDLAIAGAKANGYPQEEAVANELAAKFYLDWNKERVAQAYMIEAYYGYARWGAKAKLSDLETRYPQLLAPILQQAQIPLCVDETLFATGTFSSTSASSTSLSDTLDLVAILKASQTLSSEIEIERLIGTLLLTVMQTSGATQCVLMLSEGQNLTVQARAALTESRKIETQILHPTQSLVDSGVVPISLVTKVKRSLQPAVIANAAQDSVSSADVYIQNQQPKSLLCSPILQQGKLLGMVYLENNLAIGAFTRDRVELLNLLCAQAAISLENARLYQQAQAYAQQLEESQLQIVQNEKMATLGNLVAGVAHEINNPVGFLNGSINNAKDYVQDLCEYLDTYQQHQPPTGSVAELAEKIDLEFLLEDLPKLIDSMKGATDRIKGISTSLRTFSRADTEHKVSANLHEGLDSTLLMLKYRLKANENRPAIKVIRNYGDIPEINCFPGQLNQVFMNILANAIDMFDEMAQQTTFKKLENHPQQITIQTVLLSKQNTVEIRIGDNGKGMNEEVKSKIFDRLFTTKEVGKGTGLGLAIARQIVVERHDGRLEVQSELGQGTEFFISLPVRG</sequence>
<dbReference type="EMBL" id="JHEG02000058">
    <property type="protein sequence ID" value="KIE08763.1"/>
    <property type="molecule type" value="Genomic_DNA"/>
</dbReference>
<dbReference type="SMART" id="SM00220">
    <property type="entry name" value="S_TKc"/>
    <property type="match status" value="1"/>
</dbReference>
<dbReference type="PROSITE" id="PS50011">
    <property type="entry name" value="PROTEIN_KINASE_DOM"/>
    <property type="match status" value="1"/>
</dbReference>
<evidence type="ECO:0000313" key="9">
    <source>
        <dbReference type="EMBL" id="KIE08763.1"/>
    </source>
</evidence>
<dbReference type="Gene3D" id="3.40.50.300">
    <property type="entry name" value="P-loop containing nucleotide triphosphate hydrolases"/>
    <property type="match status" value="1"/>
</dbReference>
<dbReference type="SUPFAM" id="SSF55781">
    <property type="entry name" value="GAF domain-like"/>
    <property type="match status" value="1"/>
</dbReference>
<keyword evidence="5" id="KW-0902">Two-component regulatory system</keyword>
<dbReference type="InterPro" id="IPR053159">
    <property type="entry name" value="Hybrid_Histidine_Kinase"/>
</dbReference>
<dbReference type="InterPro" id="IPR005467">
    <property type="entry name" value="His_kinase_dom"/>
</dbReference>
<dbReference type="OrthoDB" id="573511at2"/>
<evidence type="ECO:0000259" key="7">
    <source>
        <dbReference type="PROSITE" id="PS50109"/>
    </source>
</evidence>
<comment type="caution">
    <text evidence="9">The sequence shown here is derived from an EMBL/GenBank/DDBJ whole genome shotgun (WGS) entry which is preliminary data.</text>
</comment>
<dbReference type="InterPro" id="IPR003594">
    <property type="entry name" value="HATPase_dom"/>
</dbReference>
<keyword evidence="10" id="KW-1185">Reference proteome</keyword>
<dbReference type="PRINTS" id="PR00344">
    <property type="entry name" value="BCTRLSENSOR"/>
</dbReference>
<dbReference type="SMART" id="SM00065">
    <property type="entry name" value="GAF"/>
    <property type="match status" value="1"/>
</dbReference>
<dbReference type="InterPro" id="IPR004358">
    <property type="entry name" value="Sig_transdc_His_kin-like_C"/>
</dbReference>
<dbReference type="Pfam" id="PF01590">
    <property type="entry name" value="GAF"/>
    <property type="match status" value="1"/>
</dbReference>
<dbReference type="RefSeq" id="WP_050046250.1">
    <property type="nucleotide sequence ID" value="NZ_JHEG04000001.1"/>
</dbReference>
<dbReference type="InterPro" id="IPR003018">
    <property type="entry name" value="GAF"/>
</dbReference>
<evidence type="ECO:0000313" key="10">
    <source>
        <dbReference type="Proteomes" id="UP000029738"/>
    </source>
</evidence>
<dbReference type="GO" id="GO:0004674">
    <property type="term" value="F:protein serine/threonine kinase activity"/>
    <property type="evidence" value="ECO:0007669"/>
    <property type="project" value="UniProtKB-KW"/>
</dbReference>
<dbReference type="InterPro" id="IPR003661">
    <property type="entry name" value="HisK_dim/P_dom"/>
</dbReference>
<accession>A0A0C1QYP3</accession>
<dbReference type="PROSITE" id="PS00108">
    <property type="entry name" value="PROTEIN_KINASE_ST"/>
    <property type="match status" value="1"/>
</dbReference>
<dbReference type="InterPro" id="IPR027417">
    <property type="entry name" value="P-loop_NTPase"/>
</dbReference>
<name>A0A0C1QYP3_9CYAN</name>
<dbReference type="InterPro" id="IPR008271">
    <property type="entry name" value="Ser/Thr_kinase_AS"/>
</dbReference>
<evidence type="ECO:0000259" key="6">
    <source>
        <dbReference type="PROSITE" id="PS50011"/>
    </source>
</evidence>
<dbReference type="SMART" id="SM00387">
    <property type="entry name" value="HATPase_c"/>
    <property type="match status" value="1"/>
</dbReference>
<evidence type="ECO:0000256" key="1">
    <source>
        <dbReference type="ARBA" id="ARBA00000085"/>
    </source>
</evidence>
<dbReference type="EMBL" id="JHEG04000001">
    <property type="protein sequence ID" value="KAF3885567.1"/>
    <property type="molecule type" value="Genomic_DNA"/>
</dbReference>
<dbReference type="PROSITE" id="PS50109">
    <property type="entry name" value="HIS_KIN"/>
    <property type="match status" value="1"/>
</dbReference>
<dbReference type="Gene3D" id="3.30.450.40">
    <property type="match status" value="1"/>
</dbReference>
<dbReference type="PANTHER" id="PTHR43642">
    <property type="entry name" value="HYBRID SIGNAL TRANSDUCTION HISTIDINE KINASE G"/>
    <property type="match status" value="1"/>
</dbReference>
<dbReference type="InterPro" id="IPR011009">
    <property type="entry name" value="Kinase-like_dom_sf"/>
</dbReference>
<evidence type="ECO:0000256" key="2">
    <source>
        <dbReference type="ARBA" id="ARBA00012438"/>
    </source>
</evidence>
<gene>
    <name evidence="9" type="ORF">DA73_0230060</name>
    <name evidence="8" type="ORF">DA73_0400008920</name>
</gene>
<dbReference type="Proteomes" id="UP000029738">
    <property type="component" value="Unassembled WGS sequence"/>
</dbReference>
<dbReference type="GO" id="GO:0000155">
    <property type="term" value="F:phosphorelay sensor kinase activity"/>
    <property type="evidence" value="ECO:0007669"/>
    <property type="project" value="InterPro"/>
</dbReference>
<dbReference type="SMART" id="SM00388">
    <property type="entry name" value="HisKA"/>
    <property type="match status" value="1"/>
</dbReference>
<dbReference type="InterPro" id="IPR041664">
    <property type="entry name" value="AAA_16"/>
</dbReference>
<dbReference type="Gene3D" id="1.10.287.130">
    <property type="match status" value="1"/>
</dbReference>
<dbReference type="SUPFAM" id="SSF55874">
    <property type="entry name" value="ATPase domain of HSP90 chaperone/DNA topoisomerase II/histidine kinase"/>
    <property type="match status" value="1"/>
</dbReference>
<comment type="catalytic activity">
    <reaction evidence="1">
        <text>ATP + protein L-histidine = ADP + protein N-phospho-L-histidine.</text>
        <dbReference type="EC" id="2.7.13.3"/>
    </reaction>
</comment>
<dbReference type="Gene3D" id="1.10.510.10">
    <property type="entry name" value="Transferase(Phosphotransferase) domain 1"/>
    <property type="match status" value="1"/>
</dbReference>
<protein>
    <recommendedName>
        <fullName evidence="2">histidine kinase</fullName>
        <ecNumber evidence="2">2.7.13.3</ecNumber>
    </recommendedName>
</protein>
<keyword evidence="4 9" id="KW-0808">Transferase</keyword>
<keyword evidence="3" id="KW-0597">Phosphoprotein</keyword>
<feature type="domain" description="Histidine kinase" evidence="7">
    <location>
        <begin position="1548"/>
        <end position="1806"/>
    </location>
</feature>
<keyword evidence="4 9" id="KW-0418">Kinase</keyword>
<feature type="domain" description="Protein kinase" evidence="6">
    <location>
        <begin position="14"/>
        <end position="274"/>
    </location>
</feature>
<dbReference type="Pfam" id="PF13191">
    <property type="entry name" value="AAA_16"/>
    <property type="match status" value="1"/>
</dbReference>
<organism evidence="9">
    <name type="scientific">Tolypothrix bouteillei VB521301</name>
    <dbReference type="NCBI Taxonomy" id="1479485"/>
    <lineage>
        <taxon>Bacteria</taxon>
        <taxon>Bacillati</taxon>
        <taxon>Cyanobacteriota</taxon>
        <taxon>Cyanophyceae</taxon>
        <taxon>Nostocales</taxon>
        <taxon>Tolypothrichaceae</taxon>
        <taxon>Tolypothrix</taxon>
    </lineage>
</organism>
<dbReference type="GO" id="GO:0005524">
    <property type="term" value="F:ATP binding"/>
    <property type="evidence" value="ECO:0007669"/>
    <property type="project" value="InterPro"/>
</dbReference>
<proteinExistence type="predicted"/>
<dbReference type="CDD" id="cd14014">
    <property type="entry name" value="STKc_PknB_like"/>
    <property type="match status" value="1"/>
</dbReference>
<evidence type="ECO:0000313" key="8">
    <source>
        <dbReference type="EMBL" id="KAF3885567.1"/>
    </source>
</evidence>
<dbReference type="InterPro" id="IPR036890">
    <property type="entry name" value="HATPase_C_sf"/>
</dbReference>
<dbReference type="Pfam" id="PF02518">
    <property type="entry name" value="HATPase_c"/>
    <property type="match status" value="1"/>
</dbReference>
<dbReference type="Gene3D" id="3.30.565.10">
    <property type="entry name" value="Histidine kinase-like ATPase, C-terminal domain"/>
    <property type="match status" value="1"/>
</dbReference>
<dbReference type="InterPro" id="IPR029016">
    <property type="entry name" value="GAF-like_dom_sf"/>
</dbReference>
<evidence type="ECO:0000256" key="3">
    <source>
        <dbReference type="ARBA" id="ARBA00022553"/>
    </source>
</evidence>
<reference evidence="9" key="1">
    <citation type="journal article" date="2015" name="Genome Announc.">
        <title>Draft Genome Sequence of Tolypothrix boutellei Strain VB521301.</title>
        <authorList>
            <person name="Chandrababunaidu M.M."/>
            <person name="Singh D."/>
            <person name="Sen D."/>
            <person name="Bhan S."/>
            <person name="Das S."/>
            <person name="Gupta A."/>
            <person name="Adhikary S.P."/>
            <person name="Tripathy S."/>
        </authorList>
    </citation>
    <scope>NUCLEOTIDE SEQUENCE</scope>
    <source>
        <strain evidence="9">VB521301</strain>
    </source>
</reference>